<comment type="caution">
    <text evidence="26">The sequence shown here is derived from an EMBL/GenBank/DDBJ whole genome shotgun (WGS) entry which is preliminary data.</text>
</comment>
<keyword evidence="10" id="KW-0677">Repeat</keyword>
<dbReference type="GO" id="GO:0043410">
    <property type="term" value="P:positive regulation of MAPK cascade"/>
    <property type="evidence" value="ECO:0007669"/>
    <property type="project" value="TreeGrafter"/>
</dbReference>
<keyword evidence="11" id="KW-0547">Nucleotide-binding</keyword>
<dbReference type="PANTHER" id="PTHR24416">
    <property type="entry name" value="TYROSINE-PROTEIN KINASE RECEPTOR"/>
    <property type="match status" value="1"/>
</dbReference>
<dbReference type="GO" id="GO:0043560">
    <property type="term" value="F:insulin receptor substrate binding"/>
    <property type="evidence" value="ECO:0007669"/>
    <property type="project" value="TreeGrafter"/>
</dbReference>
<sequence>MAYDDIISHGQGIQRTNSFSDNDSEPRNTSIRLVNVNNNNNKDKNNAPYVIEEYVCGGLDIRNSVSQFKKLENCTVIEGSLQIVLIDNGTAKDFENITFPKLREITDFFLIFRVMGLQSLSKLFPNLTVIRGRELLHNYALIIYEMLQLQDIGLRSLTNIIRGDVRIEKNPNLCYVETIDWSRITRNYMFQANMDPSACTNCNEQCPIVSARRIEGNSTMVVGDNFSRVCWSGDICQKRVCSDCDRYNRTCSESGECCPEQCIGGCIISSTNPSNQTCFACKNFIFQNRCYEKCPPNTFLYYNRRCVTKEECHNLSSNDDLVYKAFMNKCESFCPVGYIENVNDKHLCDHCGGDCPKVCQSSVVSNIQTAQSLKGCTKINGSLEIYVSSGGAEIVKELEENLKYLTEISGYLKIARSFPLITLNFLRNLKVIHGNKLERQAYSLLILDNPNLQDLWTFEHDTIDNKTKRIQIKNGRIFLHINPKLCYNRIKKLVDYVEFGNWSVTWDEGDVSSATNGDKVPCEVDPLHVKLWGVHSFFVVIIFENFKKKMEDPRLLLGYLIYYRETEHQNVSIFDGRDACSTNDWSVIEFDDTTDANSTNEHTHIIPELKPFTQYALYIKTYTIASASRGAQSAILYFKTQPAMPTQPRSLFAKATKHNEIKIKWDSPSKPNGDITHYIVTASKDELVPVNRDFCSDSIIKRENRIPTTPVPLEPIVNVWTNGSRQDSDSSKKTAQQETDKQCCSCKNERIRPSNVEQNIDFEDHILNTVYIKRKHFQPQEISRRKRVVSNETINEANSFKIFNETLSTDSSFASILMNEANVNIVSNVNEDNNITTSMSTELSNNKKWEFRREVFQREILIDQLTHYTEYTITVQACQDESVENRGNSSPCSLTAITSVRTLPLAAADDIDERTISYTFGNSTHDSKYKLINIKWDEPINPNGFIISYQIEHRRITTEPLKQVVSPICVSREVYATNNYGYNLELPSGNYTVRIRAHSLASYGNWTEPFYIFIEEPRTGSYLYAIIIGCLIFMILAISILSYKLKQGRSKLNYISVNPDYMGMGITYEPDPAWEVPREKITLIKERGKGSFGMVYEGELIRDKEVIKCAVKTLNDGTTQRQRVDFLKEADVMKSFTDCHHVVKLLGIVSTPPAYVLMEIMSRGDLREFLRDNRPESEKNLSGQPPSLTILYKMAIEIADGMAYLASKKFVHRDLAARNCMVAEDLTVKIGDFGMTRDVYETDYYRKGGKGLLPVRWMSPESLKDGLFTTYSDVWSYGIVLWEMATLASQPYQGLSNEEVLKFVVEGGTMNQPEDCPPVLWELMVLAWERKPKSRPHFLKIIEILLEHIDKKSFLQVSYYNQWKNDRSNFNEPYSDDKKNDDPSTPLNESDDSDSHSNGDQLDDEDINVKYFPSCIVPNENNIYSQDIVGGDMNKNQTLDSNKSNSSSCMMQLQKITDSQNHNLEGSSILNNNLSASLANSESLSSSTSNFNLDTNTNHDTMLNFTDYDAKVGTNQSNESKMKVQANRNLINGHLINTSMV</sequence>
<keyword evidence="14 23" id="KW-1133">Transmembrane helix</keyword>
<dbReference type="CDD" id="cd05032">
    <property type="entry name" value="PTKc_InsR_like"/>
    <property type="match status" value="1"/>
</dbReference>
<evidence type="ECO:0000256" key="19">
    <source>
        <dbReference type="ARBA" id="ARBA00023180"/>
    </source>
</evidence>
<keyword evidence="8" id="KW-0479">Metal-binding</keyword>
<evidence type="ECO:0000256" key="9">
    <source>
        <dbReference type="ARBA" id="ARBA00022729"/>
    </source>
</evidence>
<evidence type="ECO:0000256" key="4">
    <source>
        <dbReference type="ARBA" id="ARBA00022553"/>
    </source>
</evidence>
<dbReference type="Gene3D" id="2.60.40.10">
    <property type="entry name" value="Immunoglobulins"/>
    <property type="match status" value="4"/>
</dbReference>
<evidence type="ECO:0000256" key="6">
    <source>
        <dbReference type="ARBA" id="ARBA00022685"/>
    </source>
</evidence>
<dbReference type="InterPro" id="IPR011009">
    <property type="entry name" value="Kinase-like_dom_sf"/>
</dbReference>
<evidence type="ECO:0000256" key="1">
    <source>
        <dbReference type="ARBA" id="ARBA00001936"/>
    </source>
</evidence>
<keyword evidence="18" id="KW-0675">Receptor</keyword>
<comment type="cofactor">
    <cofactor evidence="1">
        <name>Mn(2+)</name>
        <dbReference type="ChEBI" id="CHEBI:29035"/>
    </cofactor>
</comment>
<evidence type="ECO:0000256" key="2">
    <source>
        <dbReference type="ARBA" id="ARBA00004479"/>
    </source>
</evidence>
<dbReference type="InterPro" id="IPR050122">
    <property type="entry name" value="RTK"/>
</dbReference>
<dbReference type="GO" id="GO:0005009">
    <property type="term" value="F:insulin receptor activity"/>
    <property type="evidence" value="ECO:0007669"/>
    <property type="project" value="TreeGrafter"/>
</dbReference>
<dbReference type="InterPro" id="IPR036941">
    <property type="entry name" value="Rcpt_L-dom_sf"/>
</dbReference>
<dbReference type="InterPro" id="IPR006212">
    <property type="entry name" value="Furin_repeat"/>
</dbReference>
<dbReference type="InterPro" id="IPR036116">
    <property type="entry name" value="FN3_sf"/>
</dbReference>
<dbReference type="CDD" id="cd00063">
    <property type="entry name" value="FN3"/>
    <property type="match status" value="2"/>
</dbReference>
<keyword evidence="13" id="KW-0067">ATP-binding</keyword>
<feature type="transmembrane region" description="Helical" evidence="23">
    <location>
        <begin position="1022"/>
        <end position="1043"/>
    </location>
</feature>
<dbReference type="Proteomes" id="UP001142055">
    <property type="component" value="Chromosome 2"/>
</dbReference>
<evidence type="ECO:0000313" key="27">
    <source>
        <dbReference type="Proteomes" id="UP001142055"/>
    </source>
</evidence>
<dbReference type="PROSITE" id="PS50853">
    <property type="entry name" value="FN3"/>
    <property type="match status" value="1"/>
</dbReference>
<feature type="compositionally biased region" description="Polar residues" evidence="22">
    <location>
        <begin position="11"/>
        <end position="27"/>
    </location>
</feature>
<dbReference type="InterPro" id="IPR009030">
    <property type="entry name" value="Growth_fac_rcpt_cys_sf"/>
</dbReference>
<dbReference type="InterPro" id="IPR008266">
    <property type="entry name" value="Tyr_kinase_AS"/>
</dbReference>
<dbReference type="InterPro" id="IPR003961">
    <property type="entry name" value="FN3_dom"/>
</dbReference>
<evidence type="ECO:0000256" key="22">
    <source>
        <dbReference type="SAM" id="MobiDB-lite"/>
    </source>
</evidence>
<dbReference type="Gene3D" id="3.80.20.20">
    <property type="entry name" value="Receptor L-domain"/>
    <property type="match status" value="2"/>
</dbReference>
<dbReference type="SUPFAM" id="SSF52058">
    <property type="entry name" value="L domain-like"/>
    <property type="match status" value="2"/>
</dbReference>
<dbReference type="InterPro" id="IPR020635">
    <property type="entry name" value="Tyr_kinase_cat_dom"/>
</dbReference>
<dbReference type="Pfam" id="PF00757">
    <property type="entry name" value="Furin-like"/>
    <property type="match status" value="1"/>
</dbReference>
<comment type="subcellular location">
    <subcellularLocation>
        <location evidence="2">Membrane</location>
        <topology evidence="2">Single-pass type I membrane protein</topology>
    </subcellularLocation>
</comment>
<gene>
    <name evidence="26" type="ORF">RDWZM_005544</name>
</gene>
<dbReference type="Pfam" id="PF01030">
    <property type="entry name" value="Recep_L_domain"/>
    <property type="match status" value="2"/>
</dbReference>
<evidence type="ECO:0000259" key="24">
    <source>
        <dbReference type="PROSITE" id="PS50011"/>
    </source>
</evidence>
<dbReference type="InterPro" id="IPR000719">
    <property type="entry name" value="Prot_kinase_dom"/>
</dbReference>
<evidence type="ECO:0000256" key="12">
    <source>
        <dbReference type="ARBA" id="ARBA00022777"/>
    </source>
</evidence>
<comment type="catalytic activity">
    <reaction evidence="21">
        <text>L-tyrosyl-[protein] + ATP = O-phospho-L-tyrosyl-[protein] + ADP + H(+)</text>
        <dbReference type="Rhea" id="RHEA:10596"/>
        <dbReference type="Rhea" id="RHEA-COMP:10136"/>
        <dbReference type="Rhea" id="RHEA-COMP:20101"/>
        <dbReference type="ChEBI" id="CHEBI:15378"/>
        <dbReference type="ChEBI" id="CHEBI:30616"/>
        <dbReference type="ChEBI" id="CHEBI:46858"/>
        <dbReference type="ChEBI" id="CHEBI:61978"/>
        <dbReference type="ChEBI" id="CHEBI:456216"/>
        <dbReference type="EC" id="2.7.10.1"/>
    </reaction>
</comment>
<evidence type="ECO:0000256" key="14">
    <source>
        <dbReference type="ARBA" id="ARBA00022989"/>
    </source>
</evidence>
<keyword evidence="17" id="KW-1015">Disulfide bond</keyword>
<dbReference type="InterPro" id="IPR013783">
    <property type="entry name" value="Ig-like_fold"/>
</dbReference>
<dbReference type="Pfam" id="PF07714">
    <property type="entry name" value="PK_Tyr_Ser-Thr"/>
    <property type="match status" value="1"/>
</dbReference>
<keyword evidence="5" id="KW-0808">Transferase</keyword>
<feature type="compositionally biased region" description="Basic and acidic residues" evidence="22">
    <location>
        <begin position="1370"/>
        <end position="1382"/>
    </location>
</feature>
<dbReference type="InterPro" id="IPR001245">
    <property type="entry name" value="Ser-Thr/Tyr_kinase_cat_dom"/>
</dbReference>
<proteinExistence type="predicted"/>
<feature type="region of interest" description="Disordered" evidence="22">
    <location>
        <begin position="1"/>
        <end position="27"/>
    </location>
</feature>
<keyword evidence="12" id="KW-0418">Kinase</keyword>
<evidence type="ECO:0000256" key="18">
    <source>
        <dbReference type="ARBA" id="ARBA00023170"/>
    </source>
</evidence>
<dbReference type="SUPFAM" id="SSF49265">
    <property type="entry name" value="Fibronectin type III"/>
    <property type="match status" value="3"/>
</dbReference>
<dbReference type="SMART" id="SM00060">
    <property type="entry name" value="FN3"/>
    <property type="match status" value="3"/>
</dbReference>
<dbReference type="Gene3D" id="2.10.220.10">
    <property type="entry name" value="Hormone Receptor, Insulin-like Growth Factor Receptor 1, Chain A, domain 2"/>
    <property type="match status" value="1"/>
</dbReference>
<evidence type="ECO:0000256" key="11">
    <source>
        <dbReference type="ARBA" id="ARBA00022741"/>
    </source>
</evidence>
<dbReference type="SMART" id="SM00261">
    <property type="entry name" value="FU"/>
    <property type="match status" value="1"/>
</dbReference>
<dbReference type="InterPro" id="IPR002011">
    <property type="entry name" value="Tyr_kinase_rcpt_2_CS"/>
</dbReference>
<dbReference type="InterPro" id="IPR006211">
    <property type="entry name" value="Furin-like_Cys-rich_dom"/>
</dbReference>
<evidence type="ECO:0000259" key="25">
    <source>
        <dbReference type="PROSITE" id="PS50853"/>
    </source>
</evidence>
<dbReference type="GO" id="GO:0051897">
    <property type="term" value="P:positive regulation of phosphatidylinositol 3-kinase/protein kinase B signal transduction"/>
    <property type="evidence" value="ECO:0007669"/>
    <property type="project" value="TreeGrafter"/>
</dbReference>
<evidence type="ECO:0000256" key="7">
    <source>
        <dbReference type="ARBA" id="ARBA00022692"/>
    </source>
</evidence>
<dbReference type="Gene3D" id="3.30.200.20">
    <property type="entry name" value="Phosphorylase Kinase, domain 1"/>
    <property type="match status" value="1"/>
</dbReference>
<dbReference type="OMA" id="AVESNTW"/>
<keyword evidence="4" id="KW-0597">Phosphoprotein</keyword>
<evidence type="ECO:0000256" key="16">
    <source>
        <dbReference type="ARBA" id="ARBA00023137"/>
    </source>
</evidence>
<dbReference type="Gene3D" id="1.10.510.10">
    <property type="entry name" value="Transferase(Phosphotransferase) domain 1"/>
    <property type="match status" value="1"/>
</dbReference>
<name>A0A9Q0M7Y8_BLOTA</name>
<dbReference type="SUPFAM" id="SSF56112">
    <property type="entry name" value="Protein kinase-like (PK-like)"/>
    <property type="match status" value="1"/>
</dbReference>
<dbReference type="PROSITE" id="PS50011">
    <property type="entry name" value="PROTEIN_KINASE_DOM"/>
    <property type="match status" value="1"/>
</dbReference>
<dbReference type="GO" id="GO:0005524">
    <property type="term" value="F:ATP binding"/>
    <property type="evidence" value="ECO:0007669"/>
    <property type="project" value="UniProtKB-KW"/>
</dbReference>
<keyword evidence="15 23" id="KW-0472">Membrane</keyword>
<feature type="domain" description="Fibronectin type-III" evidence="25">
    <location>
        <begin position="914"/>
        <end position="1017"/>
    </location>
</feature>
<dbReference type="SUPFAM" id="SSF57184">
    <property type="entry name" value="Growth factor receptor domain"/>
    <property type="match status" value="1"/>
</dbReference>
<accession>A0A9Q0M7Y8</accession>
<evidence type="ECO:0000313" key="26">
    <source>
        <dbReference type="EMBL" id="KAJ6219732.1"/>
    </source>
</evidence>
<dbReference type="EC" id="2.7.10.1" evidence="3"/>
<dbReference type="SMART" id="SM00219">
    <property type="entry name" value="TyrKc"/>
    <property type="match status" value="1"/>
</dbReference>
<reference evidence="26" key="1">
    <citation type="submission" date="2022-12" db="EMBL/GenBank/DDBJ databases">
        <title>Genome assemblies of Blomia tropicalis.</title>
        <authorList>
            <person name="Cui Y."/>
        </authorList>
    </citation>
    <scope>NUCLEOTIDE SEQUENCE</scope>
    <source>
        <tissue evidence="26">Adult mites</tissue>
    </source>
</reference>
<evidence type="ECO:0000256" key="17">
    <source>
        <dbReference type="ARBA" id="ARBA00023157"/>
    </source>
</evidence>
<dbReference type="GO" id="GO:0046872">
    <property type="term" value="F:metal ion binding"/>
    <property type="evidence" value="ECO:0007669"/>
    <property type="project" value="UniProtKB-KW"/>
</dbReference>
<dbReference type="PROSITE" id="PS00109">
    <property type="entry name" value="PROTEIN_KINASE_TYR"/>
    <property type="match status" value="1"/>
</dbReference>
<protein>
    <recommendedName>
        <fullName evidence="3">receptor protein-tyrosine kinase</fullName>
        <ecNumber evidence="3">2.7.10.1</ecNumber>
    </recommendedName>
</protein>
<dbReference type="PRINTS" id="PR00109">
    <property type="entry name" value="TYRKINASE"/>
</dbReference>
<keyword evidence="16" id="KW-0829">Tyrosine-protein kinase</keyword>
<evidence type="ECO:0000256" key="10">
    <source>
        <dbReference type="ARBA" id="ARBA00022737"/>
    </source>
</evidence>
<dbReference type="InterPro" id="IPR000494">
    <property type="entry name" value="Rcpt_L-dom"/>
</dbReference>
<evidence type="ECO:0000256" key="8">
    <source>
        <dbReference type="ARBA" id="ARBA00022723"/>
    </source>
</evidence>
<dbReference type="GO" id="GO:0042593">
    <property type="term" value="P:glucose homeostasis"/>
    <property type="evidence" value="ECO:0007669"/>
    <property type="project" value="TreeGrafter"/>
</dbReference>
<dbReference type="PANTHER" id="PTHR24416:SF525">
    <property type="entry name" value="INSULIN-LIKE RECEPTOR"/>
    <property type="match status" value="1"/>
</dbReference>
<keyword evidence="7 23" id="KW-0812">Transmembrane</keyword>
<evidence type="ECO:0000256" key="20">
    <source>
        <dbReference type="ARBA" id="ARBA00023211"/>
    </source>
</evidence>
<keyword evidence="19" id="KW-0325">Glycoprotein</keyword>
<dbReference type="GO" id="GO:0030424">
    <property type="term" value="C:axon"/>
    <property type="evidence" value="ECO:0007669"/>
    <property type="project" value="TreeGrafter"/>
</dbReference>
<evidence type="ECO:0000256" key="23">
    <source>
        <dbReference type="SAM" id="Phobius"/>
    </source>
</evidence>
<dbReference type="CDD" id="cd00064">
    <property type="entry name" value="FU"/>
    <property type="match status" value="1"/>
</dbReference>
<feature type="domain" description="Protein kinase" evidence="24">
    <location>
        <begin position="1081"/>
        <end position="1355"/>
    </location>
</feature>
<keyword evidence="27" id="KW-1185">Reference proteome</keyword>
<evidence type="ECO:0000256" key="21">
    <source>
        <dbReference type="ARBA" id="ARBA00051243"/>
    </source>
</evidence>
<evidence type="ECO:0000256" key="15">
    <source>
        <dbReference type="ARBA" id="ARBA00023136"/>
    </source>
</evidence>
<keyword evidence="9" id="KW-0732">Signal</keyword>
<keyword evidence="6" id="KW-0165">Cleavage on pair of basic residues</keyword>
<dbReference type="FunFam" id="1.10.510.10:FF:000528">
    <property type="entry name" value="Tyrosine-protein kinase receptor"/>
    <property type="match status" value="1"/>
</dbReference>
<evidence type="ECO:0000256" key="5">
    <source>
        <dbReference type="ARBA" id="ARBA00022679"/>
    </source>
</evidence>
<keyword evidence="20" id="KW-0464">Manganese</keyword>
<organism evidence="26 27">
    <name type="scientific">Blomia tropicalis</name>
    <name type="common">Mite</name>
    <dbReference type="NCBI Taxonomy" id="40697"/>
    <lineage>
        <taxon>Eukaryota</taxon>
        <taxon>Metazoa</taxon>
        <taxon>Ecdysozoa</taxon>
        <taxon>Arthropoda</taxon>
        <taxon>Chelicerata</taxon>
        <taxon>Arachnida</taxon>
        <taxon>Acari</taxon>
        <taxon>Acariformes</taxon>
        <taxon>Sarcoptiformes</taxon>
        <taxon>Astigmata</taxon>
        <taxon>Glycyphagoidea</taxon>
        <taxon>Echimyopodidae</taxon>
        <taxon>Blomia</taxon>
    </lineage>
</organism>
<evidence type="ECO:0000256" key="13">
    <source>
        <dbReference type="ARBA" id="ARBA00022840"/>
    </source>
</evidence>
<evidence type="ECO:0000256" key="3">
    <source>
        <dbReference type="ARBA" id="ARBA00011902"/>
    </source>
</evidence>
<dbReference type="EMBL" id="JAPWDV010000002">
    <property type="protein sequence ID" value="KAJ6219732.1"/>
    <property type="molecule type" value="Genomic_DNA"/>
</dbReference>
<dbReference type="GO" id="GO:0005899">
    <property type="term" value="C:insulin receptor complex"/>
    <property type="evidence" value="ECO:0007669"/>
    <property type="project" value="TreeGrafter"/>
</dbReference>
<feature type="region of interest" description="Disordered" evidence="22">
    <location>
        <begin position="1370"/>
        <end position="1404"/>
    </location>
</feature>
<dbReference type="PROSITE" id="PS00239">
    <property type="entry name" value="RECEPTOR_TYR_KIN_II"/>
    <property type="match status" value="1"/>
</dbReference>